<feature type="compositionally biased region" description="Polar residues" evidence="1">
    <location>
        <begin position="212"/>
        <end position="230"/>
    </location>
</feature>
<name>A0AAE1H874_9NEOP</name>
<feature type="region of interest" description="Disordered" evidence="1">
    <location>
        <begin position="1"/>
        <end position="61"/>
    </location>
</feature>
<reference evidence="2" key="2">
    <citation type="journal article" date="2023" name="BMC Genomics">
        <title>Pest status, molecular evolution, and epigenetic factors derived from the genome assembly of Frankliniella fusca, a thysanopteran phytovirus vector.</title>
        <authorList>
            <person name="Catto M.A."/>
            <person name="Labadie P.E."/>
            <person name="Jacobson A.L."/>
            <person name="Kennedy G.G."/>
            <person name="Srinivasan R."/>
            <person name="Hunt B.G."/>
        </authorList>
    </citation>
    <scope>NUCLEOTIDE SEQUENCE</scope>
    <source>
        <strain evidence="2">PL_HMW_Pooled</strain>
    </source>
</reference>
<dbReference type="AlphaFoldDB" id="A0AAE1H874"/>
<proteinExistence type="predicted"/>
<evidence type="ECO:0000256" key="1">
    <source>
        <dbReference type="SAM" id="MobiDB-lite"/>
    </source>
</evidence>
<feature type="compositionally biased region" description="Polar residues" evidence="1">
    <location>
        <begin position="93"/>
        <end position="116"/>
    </location>
</feature>
<sequence>MMSSPDGSHHSEKKSQKRKKSHRRIGPKRKGQRLRKQADSSGASSCATLSSKSEKTLSSTDSILADIDFDSDLEIDIESVVNEVANDDGFNNVDESGTEMSGRFSATTRSETSQHSIEPFDEDSKQNIEIVSHEHKEICNVETEVEVEAIQIVDEGSIPELCSNTISVVSHETQQFFNLETEVEVEATQMDPISPILGKGLKRRRPRLTMRPNKSNVRSENIEKASTSYQGPEPLAVKTTVVEKNFPSSQSAQASGQDNDNDNNSDMLQCVATC</sequence>
<feature type="compositionally biased region" description="Basic residues" evidence="1">
    <location>
        <begin position="15"/>
        <end position="35"/>
    </location>
</feature>
<dbReference type="EMBL" id="JAHWGI010000525">
    <property type="protein sequence ID" value="KAK3916403.1"/>
    <property type="molecule type" value="Genomic_DNA"/>
</dbReference>
<dbReference type="Proteomes" id="UP001219518">
    <property type="component" value="Unassembled WGS sequence"/>
</dbReference>
<evidence type="ECO:0000313" key="2">
    <source>
        <dbReference type="EMBL" id="KAK3916403.1"/>
    </source>
</evidence>
<accession>A0AAE1H874</accession>
<feature type="compositionally biased region" description="Low complexity" evidence="1">
    <location>
        <begin position="40"/>
        <end position="61"/>
    </location>
</feature>
<evidence type="ECO:0000313" key="3">
    <source>
        <dbReference type="Proteomes" id="UP001219518"/>
    </source>
</evidence>
<protein>
    <submittedName>
        <fullName evidence="2">Uncharacterized protein</fullName>
    </submittedName>
</protein>
<gene>
    <name evidence="2" type="ORF">KUF71_006197</name>
</gene>
<reference evidence="2" key="1">
    <citation type="submission" date="2021-07" db="EMBL/GenBank/DDBJ databases">
        <authorList>
            <person name="Catto M.A."/>
            <person name="Jacobson A."/>
            <person name="Kennedy G."/>
            <person name="Labadie P."/>
            <person name="Hunt B.G."/>
            <person name="Srinivasan R."/>
        </authorList>
    </citation>
    <scope>NUCLEOTIDE SEQUENCE</scope>
    <source>
        <strain evidence="2">PL_HMW_Pooled</strain>
        <tissue evidence="2">Head</tissue>
    </source>
</reference>
<feature type="region of interest" description="Disordered" evidence="1">
    <location>
        <begin position="88"/>
        <end position="120"/>
    </location>
</feature>
<comment type="caution">
    <text evidence="2">The sequence shown here is derived from an EMBL/GenBank/DDBJ whole genome shotgun (WGS) entry which is preliminary data.</text>
</comment>
<feature type="region of interest" description="Disordered" evidence="1">
    <location>
        <begin position="210"/>
        <end position="264"/>
    </location>
</feature>
<feature type="compositionally biased region" description="Polar residues" evidence="1">
    <location>
        <begin position="246"/>
        <end position="257"/>
    </location>
</feature>
<keyword evidence="3" id="KW-1185">Reference proteome</keyword>
<organism evidence="2 3">
    <name type="scientific">Frankliniella fusca</name>
    <dbReference type="NCBI Taxonomy" id="407009"/>
    <lineage>
        <taxon>Eukaryota</taxon>
        <taxon>Metazoa</taxon>
        <taxon>Ecdysozoa</taxon>
        <taxon>Arthropoda</taxon>
        <taxon>Hexapoda</taxon>
        <taxon>Insecta</taxon>
        <taxon>Pterygota</taxon>
        <taxon>Neoptera</taxon>
        <taxon>Paraneoptera</taxon>
        <taxon>Thysanoptera</taxon>
        <taxon>Terebrantia</taxon>
        <taxon>Thripoidea</taxon>
        <taxon>Thripidae</taxon>
        <taxon>Frankliniella</taxon>
    </lineage>
</organism>